<reference evidence="10" key="2">
    <citation type="submission" date="2020-02" db="EMBL/GenBank/DDBJ databases">
        <authorList>
            <person name="Matsumoto Y."/>
            <person name="Motooka D."/>
            <person name="Nakamura S."/>
        </authorList>
    </citation>
    <scope>NUCLEOTIDE SEQUENCE</scope>
    <source>
        <strain evidence="10">JCM 13671</strain>
    </source>
</reference>
<keyword evidence="4" id="KW-1003">Cell membrane</keyword>
<dbReference type="PANTHER" id="PTHR32507">
    <property type="entry name" value="NA(+)/H(+) ANTIPORTER 1"/>
    <property type="match status" value="1"/>
</dbReference>
<evidence type="ECO:0000256" key="2">
    <source>
        <dbReference type="ARBA" id="ARBA00022448"/>
    </source>
</evidence>
<keyword evidence="6" id="KW-1133">Transmembrane helix</keyword>
<keyword evidence="7" id="KW-0406">Ion transport</keyword>
<evidence type="ECO:0000259" key="9">
    <source>
        <dbReference type="Pfam" id="PF00999"/>
    </source>
</evidence>
<organism evidence="10 11">
    <name type="scientific">Mycolicibacterium confluentis</name>
    <dbReference type="NCBI Taxonomy" id="28047"/>
    <lineage>
        <taxon>Bacteria</taxon>
        <taxon>Bacillati</taxon>
        <taxon>Actinomycetota</taxon>
        <taxon>Actinomycetes</taxon>
        <taxon>Mycobacteriales</taxon>
        <taxon>Mycobacteriaceae</taxon>
        <taxon>Mycolicibacterium</taxon>
    </lineage>
</organism>
<evidence type="ECO:0000313" key="10">
    <source>
        <dbReference type="EMBL" id="BBZ32163.1"/>
    </source>
</evidence>
<dbReference type="InterPro" id="IPR006153">
    <property type="entry name" value="Cation/H_exchanger_TM"/>
</dbReference>
<dbReference type="AlphaFoldDB" id="A0A7I7XSV7"/>
<dbReference type="Proteomes" id="UP000466931">
    <property type="component" value="Chromosome"/>
</dbReference>
<dbReference type="RefSeq" id="WP_085153801.1">
    <property type="nucleotide sequence ID" value="NZ_AP022612.1"/>
</dbReference>
<sequence>MHSTTALVLTAMVLGYAVVSGVVKRWYVAPALIFILLGMALGPFGVGLLHVTEDTESFTVLAQLALTVILFNQASELDVTRALRRGHESFRLLVVGFPLTLALGTVTAVVLLPVLPLWEAVCLAAIVAPTEVALIGALLDDARIPERVRHALSVESGFYDGFALAAMLAALAVASERADDRAVNWIWFAVRTELLSVAVGLVVGVAGCLAIVWSMRRGRMSDTWAQLATLAVALLCFQIGEVVHASGFVAAFVGGLMFSVVAHRTQTAMASQVTHAAAELLELAVFALLGASAVVLAWQDAGWRVIVFAVLALVAVRMVAVSVALLRTDVPARSRLFMGGFGVRGIGTLVLGLIVLGRGTIEHADVIVQVVVVTVTTSLVLHSLAAPFGIRWVSRDRVGAQYSSEVGFGRSSRPN</sequence>
<evidence type="ECO:0000313" key="11">
    <source>
        <dbReference type="Proteomes" id="UP000466931"/>
    </source>
</evidence>
<keyword evidence="5" id="KW-0812">Transmembrane</keyword>
<evidence type="ECO:0000256" key="4">
    <source>
        <dbReference type="ARBA" id="ARBA00022475"/>
    </source>
</evidence>
<reference evidence="10" key="1">
    <citation type="journal article" date="2019" name="Emerg. Microbes Infect.">
        <title>Comprehensive subspecies identification of 175 nontuberculous mycobacteria species based on 7547 genomic profiles.</title>
        <authorList>
            <person name="Matsumoto Y."/>
            <person name="Kinjo T."/>
            <person name="Motooka D."/>
            <person name="Nabeya D."/>
            <person name="Jung N."/>
            <person name="Uechi K."/>
            <person name="Horii T."/>
            <person name="Iida T."/>
            <person name="Fujita J."/>
            <person name="Nakamura S."/>
        </authorList>
    </citation>
    <scope>NUCLEOTIDE SEQUENCE [LARGE SCALE GENOMIC DNA]</scope>
    <source>
        <strain evidence="10">JCM 13671</strain>
    </source>
</reference>
<comment type="subcellular location">
    <subcellularLocation>
        <location evidence="1">Cell membrane</location>
        <topology evidence="1">Multi-pass membrane protein</topology>
    </subcellularLocation>
</comment>
<dbReference type="PANTHER" id="PTHR32507:SF8">
    <property type="entry name" value="CNH1P"/>
    <property type="match status" value="1"/>
</dbReference>
<dbReference type="Pfam" id="PF00999">
    <property type="entry name" value="Na_H_Exchanger"/>
    <property type="match status" value="1"/>
</dbReference>
<keyword evidence="8" id="KW-0472">Membrane</keyword>
<evidence type="ECO:0000256" key="7">
    <source>
        <dbReference type="ARBA" id="ARBA00023065"/>
    </source>
</evidence>
<evidence type="ECO:0000256" key="6">
    <source>
        <dbReference type="ARBA" id="ARBA00022989"/>
    </source>
</evidence>
<accession>A0A7I7XSV7</accession>
<name>A0A7I7XSV7_9MYCO</name>
<protein>
    <submittedName>
        <fullName evidence="10">Sodium/hydrogen exchanger</fullName>
    </submittedName>
</protein>
<evidence type="ECO:0000256" key="5">
    <source>
        <dbReference type="ARBA" id="ARBA00022692"/>
    </source>
</evidence>
<dbReference type="GO" id="GO:0005886">
    <property type="term" value="C:plasma membrane"/>
    <property type="evidence" value="ECO:0007669"/>
    <property type="project" value="UniProtKB-SubCell"/>
</dbReference>
<keyword evidence="3" id="KW-0050">Antiport</keyword>
<keyword evidence="11" id="KW-1185">Reference proteome</keyword>
<dbReference type="Gene3D" id="1.20.1530.20">
    <property type="match status" value="1"/>
</dbReference>
<dbReference type="GO" id="GO:1902600">
    <property type="term" value="P:proton transmembrane transport"/>
    <property type="evidence" value="ECO:0007669"/>
    <property type="project" value="InterPro"/>
</dbReference>
<keyword evidence="2" id="KW-0813">Transport</keyword>
<dbReference type="GO" id="GO:0015297">
    <property type="term" value="F:antiporter activity"/>
    <property type="evidence" value="ECO:0007669"/>
    <property type="project" value="UniProtKB-KW"/>
</dbReference>
<gene>
    <name evidence="10" type="ORF">MCNF_07680</name>
</gene>
<evidence type="ECO:0000256" key="1">
    <source>
        <dbReference type="ARBA" id="ARBA00004651"/>
    </source>
</evidence>
<feature type="domain" description="Cation/H+ exchanger transmembrane" evidence="9">
    <location>
        <begin position="16"/>
        <end position="380"/>
    </location>
</feature>
<evidence type="ECO:0000256" key="3">
    <source>
        <dbReference type="ARBA" id="ARBA00022449"/>
    </source>
</evidence>
<evidence type="ECO:0000256" key="8">
    <source>
        <dbReference type="ARBA" id="ARBA00023136"/>
    </source>
</evidence>
<dbReference type="EMBL" id="AP022612">
    <property type="protein sequence ID" value="BBZ32163.1"/>
    <property type="molecule type" value="Genomic_DNA"/>
</dbReference>
<dbReference type="InterPro" id="IPR038770">
    <property type="entry name" value="Na+/solute_symporter_sf"/>
</dbReference>
<dbReference type="OrthoDB" id="4174405at2"/>
<proteinExistence type="predicted"/>